<reference evidence="2 3" key="1">
    <citation type="submission" date="2019-12" db="EMBL/GenBank/DDBJ databases">
        <title>Maritimibacter sp. nov. sp. isolated from sea sand.</title>
        <authorList>
            <person name="Kim J."/>
            <person name="Jeong S.E."/>
            <person name="Jung H.S."/>
            <person name="Jeon C.O."/>
        </authorList>
    </citation>
    <scope>NUCLEOTIDE SEQUENCE [LARGE SCALE GENOMIC DNA]</scope>
    <source>
        <strain evidence="2 3">DP07</strain>
    </source>
</reference>
<evidence type="ECO:0000313" key="2">
    <source>
        <dbReference type="EMBL" id="MZR13006.1"/>
    </source>
</evidence>
<keyword evidence="1" id="KW-0812">Transmembrane</keyword>
<protein>
    <submittedName>
        <fullName evidence="2">Paraquat-inducible membrane protein A</fullName>
    </submittedName>
</protein>
<dbReference type="InterPro" id="IPR007498">
    <property type="entry name" value="PqiA-like"/>
</dbReference>
<dbReference type="Proteomes" id="UP000467322">
    <property type="component" value="Unassembled WGS sequence"/>
</dbReference>
<name>A0A845M088_9RHOB</name>
<feature type="transmembrane region" description="Helical" evidence="1">
    <location>
        <begin position="122"/>
        <end position="141"/>
    </location>
</feature>
<dbReference type="Pfam" id="PF04403">
    <property type="entry name" value="PqiA"/>
    <property type="match status" value="1"/>
</dbReference>
<gene>
    <name evidence="2" type="ORF">GQE99_08235</name>
</gene>
<evidence type="ECO:0000256" key="1">
    <source>
        <dbReference type="SAM" id="Phobius"/>
    </source>
</evidence>
<dbReference type="RefSeq" id="WP_161351117.1">
    <property type="nucleotide sequence ID" value="NZ_WTUX01000011.1"/>
</dbReference>
<dbReference type="AlphaFoldDB" id="A0A845M088"/>
<proteinExistence type="predicted"/>
<evidence type="ECO:0000313" key="3">
    <source>
        <dbReference type="Proteomes" id="UP000467322"/>
    </source>
</evidence>
<keyword evidence="1" id="KW-0472">Membrane</keyword>
<comment type="caution">
    <text evidence="2">The sequence shown here is derived from an EMBL/GenBank/DDBJ whole genome shotgun (WGS) entry which is preliminary data.</text>
</comment>
<dbReference type="EMBL" id="WTUX01000011">
    <property type="protein sequence ID" value="MZR13006.1"/>
    <property type="molecule type" value="Genomic_DNA"/>
</dbReference>
<feature type="transmembrane region" description="Helical" evidence="1">
    <location>
        <begin position="88"/>
        <end position="110"/>
    </location>
</feature>
<keyword evidence="3" id="KW-1185">Reference proteome</keyword>
<keyword evidence="1" id="KW-1133">Transmembrane helix</keyword>
<organism evidence="2 3">
    <name type="scientific">Maritimibacter harenae</name>
    <dbReference type="NCBI Taxonomy" id="2606218"/>
    <lineage>
        <taxon>Bacteria</taxon>
        <taxon>Pseudomonadati</taxon>
        <taxon>Pseudomonadota</taxon>
        <taxon>Alphaproteobacteria</taxon>
        <taxon>Rhodobacterales</taxon>
        <taxon>Roseobacteraceae</taxon>
        <taxon>Maritimibacter</taxon>
    </lineage>
</organism>
<feature type="transmembrane region" description="Helical" evidence="1">
    <location>
        <begin position="53"/>
        <end position="76"/>
    </location>
</feature>
<sequence>MRWTLALNLALLVLFPIAWVAPLLRAGLKLPLLGLDEISVISGLVALWDTDRLLALLVALFAVVAPVAKIALLVAVQAGRLGPRALPVLHWLGKLAMADIFLIALYVVVIKGVAMTRVEVGWGLYLFTFCVLASLALSFGARRG</sequence>
<accession>A0A845M088</accession>